<dbReference type="GO" id="GO:0016020">
    <property type="term" value="C:membrane"/>
    <property type="evidence" value="ECO:0007669"/>
    <property type="project" value="TreeGrafter"/>
</dbReference>
<evidence type="ECO:0000313" key="3">
    <source>
        <dbReference type="Proteomes" id="UP000663720"/>
    </source>
</evidence>
<keyword evidence="3" id="KW-1185">Reference proteome</keyword>
<dbReference type="InterPro" id="IPR050266">
    <property type="entry name" value="AB_hydrolase_sf"/>
</dbReference>
<proteinExistence type="predicted"/>
<dbReference type="PANTHER" id="PTHR43798">
    <property type="entry name" value="MONOACYLGLYCEROL LIPASE"/>
    <property type="match status" value="1"/>
</dbReference>
<evidence type="ECO:0000313" key="2">
    <source>
        <dbReference type="EMBL" id="QTA80858.1"/>
    </source>
</evidence>
<accession>A0A975B8U7</accession>
<keyword evidence="2" id="KW-0378">Hydrolase</keyword>
<protein>
    <submittedName>
        <fullName evidence="2">Alpha/beta hydrolase fold-containing protein</fullName>
    </submittedName>
</protein>
<feature type="domain" description="AB hydrolase-1" evidence="1">
    <location>
        <begin position="21"/>
        <end position="122"/>
    </location>
</feature>
<dbReference type="SUPFAM" id="SSF53474">
    <property type="entry name" value="alpha/beta-Hydrolases"/>
    <property type="match status" value="1"/>
</dbReference>
<dbReference type="InterPro" id="IPR000073">
    <property type="entry name" value="AB_hydrolase_1"/>
</dbReference>
<dbReference type="Gene3D" id="3.40.50.1820">
    <property type="entry name" value="alpha/beta hydrolase"/>
    <property type="match status" value="1"/>
</dbReference>
<dbReference type="EMBL" id="CP061799">
    <property type="protein sequence ID" value="QTA80858.1"/>
    <property type="molecule type" value="Genomic_DNA"/>
</dbReference>
<dbReference type="AlphaFoldDB" id="A0A975B8U7"/>
<dbReference type="Proteomes" id="UP000663720">
    <property type="component" value="Chromosome"/>
</dbReference>
<dbReference type="PANTHER" id="PTHR43798:SF33">
    <property type="entry name" value="HYDROLASE, PUTATIVE (AFU_ORTHOLOGUE AFUA_2G14860)-RELATED"/>
    <property type="match status" value="1"/>
</dbReference>
<organism evidence="2 3">
    <name type="scientific">Desulfonema limicola</name>
    <dbReference type="NCBI Taxonomy" id="45656"/>
    <lineage>
        <taxon>Bacteria</taxon>
        <taxon>Pseudomonadati</taxon>
        <taxon>Thermodesulfobacteriota</taxon>
        <taxon>Desulfobacteria</taxon>
        <taxon>Desulfobacterales</taxon>
        <taxon>Desulfococcaceae</taxon>
        <taxon>Desulfonema</taxon>
    </lineage>
</organism>
<name>A0A975B8U7_9BACT</name>
<dbReference type="GO" id="GO:0016787">
    <property type="term" value="F:hydrolase activity"/>
    <property type="evidence" value="ECO:0007669"/>
    <property type="project" value="UniProtKB-KW"/>
</dbReference>
<gene>
    <name evidence="2" type="ORF">dnl_31710</name>
</gene>
<dbReference type="PRINTS" id="PR00111">
    <property type="entry name" value="ABHYDROLASE"/>
</dbReference>
<reference evidence="2" key="1">
    <citation type="journal article" date="2021" name="Microb. Physiol.">
        <title>Proteogenomic Insights into the Physiology of Marine, Sulfate-Reducing, Filamentous Desulfonema limicola and Desulfonema magnum.</title>
        <authorList>
            <person name="Schnaars V."/>
            <person name="Wohlbrand L."/>
            <person name="Scheve S."/>
            <person name="Hinrichs C."/>
            <person name="Reinhardt R."/>
            <person name="Rabus R."/>
        </authorList>
    </citation>
    <scope>NUCLEOTIDE SEQUENCE</scope>
    <source>
        <strain evidence="2">5ac10</strain>
    </source>
</reference>
<dbReference type="InterPro" id="IPR029058">
    <property type="entry name" value="AB_hydrolase_fold"/>
</dbReference>
<dbReference type="KEGG" id="dli:dnl_31710"/>
<sequence length="255" mass="28638">MPLLKTDNLNIYYEITGKGSPLLLIHGLGSSTRDWEKQVVFLSQHFKVITFDVRGHGKTEKPQGPYSVSLFAKDTADLIQALGISPVHAAGISMGGMIAFQLGIDRPELVKKLSIINSGPELILKTFAERAVFFQRKLVVRLMGMKYMGRILAQRLLPEPCQKQSRKTLIKRWAENDKKAYMASLNAIIGWSVADKISNIQCPVHIIASDMDYTSISYKKSYMKKLQDAKITIIKNSRHLSPADQPVQVNYSIMD</sequence>
<dbReference type="Pfam" id="PF00561">
    <property type="entry name" value="Abhydrolase_1"/>
    <property type="match status" value="1"/>
</dbReference>
<evidence type="ECO:0000259" key="1">
    <source>
        <dbReference type="Pfam" id="PF00561"/>
    </source>
</evidence>
<dbReference type="RefSeq" id="WP_207692424.1">
    <property type="nucleotide sequence ID" value="NZ_CP061799.1"/>
</dbReference>